<dbReference type="SUPFAM" id="SSF54373">
    <property type="entry name" value="FAD-linked reductases, C-terminal domain"/>
    <property type="match status" value="1"/>
</dbReference>
<dbReference type="InterPro" id="IPR006311">
    <property type="entry name" value="TAT_signal"/>
</dbReference>
<dbReference type="STRING" id="232089.SAMN05443544_0227"/>
<dbReference type="Proteomes" id="UP000184699">
    <property type="component" value="Unassembled WGS sequence"/>
</dbReference>
<feature type="domain" description="Amine oxidase" evidence="1">
    <location>
        <begin position="231"/>
        <end position="470"/>
    </location>
</feature>
<gene>
    <name evidence="2" type="ORF">SAMN05443544_0227</name>
</gene>
<dbReference type="InterPro" id="IPR002937">
    <property type="entry name" value="Amino_oxidase"/>
</dbReference>
<dbReference type="InterPro" id="IPR036188">
    <property type="entry name" value="FAD/NAD-bd_sf"/>
</dbReference>
<evidence type="ECO:0000313" key="3">
    <source>
        <dbReference type="Proteomes" id="UP000184699"/>
    </source>
</evidence>
<protein>
    <submittedName>
        <fullName evidence="2">Monoamine oxidase</fullName>
    </submittedName>
</protein>
<dbReference type="GO" id="GO:0016491">
    <property type="term" value="F:oxidoreductase activity"/>
    <property type="evidence" value="ECO:0007669"/>
    <property type="project" value="InterPro"/>
</dbReference>
<evidence type="ECO:0000259" key="1">
    <source>
        <dbReference type="Pfam" id="PF01593"/>
    </source>
</evidence>
<dbReference type="Gene3D" id="3.50.50.60">
    <property type="entry name" value="FAD/NAD(P)-binding domain"/>
    <property type="match status" value="1"/>
</dbReference>
<dbReference type="PANTHER" id="PTHR10742:SF410">
    <property type="entry name" value="LYSINE-SPECIFIC HISTONE DEMETHYLASE 2"/>
    <property type="match status" value="1"/>
</dbReference>
<dbReference type="Pfam" id="PF01593">
    <property type="entry name" value="Amino_oxidase"/>
    <property type="match status" value="2"/>
</dbReference>
<organism evidence="2 3">
    <name type="scientific">Agromyces cerinus subsp. cerinus</name>
    <dbReference type="NCBI Taxonomy" id="232089"/>
    <lineage>
        <taxon>Bacteria</taxon>
        <taxon>Bacillati</taxon>
        <taxon>Actinomycetota</taxon>
        <taxon>Actinomycetes</taxon>
        <taxon>Micrococcales</taxon>
        <taxon>Microbacteriaceae</taxon>
        <taxon>Agromyces</taxon>
    </lineage>
</organism>
<name>A0A1N6DHC3_9MICO</name>
<dbReference type="SUPFAM" id="SSF51905">
    <property type="entry name" value="FAD/NAD(P)-binding domain"/>
    <property type="match status" value="1"/>
</dbReference>
<dbReference type="RefSeq" id="WP_159440929.1">
    <property type="nucleotide sequence ID" value="NZ_FSRJ01000001.1"/>
</dbReference>
<dbReference type="InterPro" id="IPR050281">
    <property type="entry name" value="Flavin_monoamine_oxidase"/>
</dbReference>
<reference evidence="3" key="1">
    <citation type="submission" date="2016-11" db="EMBL/GenBank/DDBJ databases">
        <authorList>
            <person name="Varghese N."/>
            <person name="Submissions S."/>
        </authorList>
    </citation>
    <scope>NUCLEOTIDE SEQUENCE [LARGE SCALE GENOMIC DNA]</scope>
    <source>
        <strain evidence="3">DSM 8595</strain>
    </source>
</reference>
<sequence>MRDHETNGPASPARGGILTRRSLLAAGAVGAAGLLLTAGAKPPQGDWQTRTWDAIVLGAGAAGLGAARTLADAGRSVLVLEARNRIGGRMWTDRTSMSIPIERGAELVHGSTVSTWGLIDQLGLMTHRQTKLLGRLRPETPWIDGFHYESWQFPLGAPSYPNGLPAPTSGETALHWLQRVGITPDNYPIMLAAIEVDTEQFDVLPAKEAAKTIETALKYQGLTGPMPPEEYGDYRVIGGYDQVLQPLVAGIPLVLNAPVHTVDHAPGHVEVHTNRGTYSAKSLVVALPGGVLKHGDVVFNPPLPPEKSNGFQAISYLPVFKGILEFAHPVLPAGHPVPQGWDILTTFSKNPPSNWNASVGTPGFTGEVVVSWMTGGKAQELLDLPESQRFAAALDNLRTATGDQGLQYTKSSTYDWSKDQFARGAYPGPFSRWNANGLYSPVDDTIFWAGMVTSTVAWSRDTGVDAANSVLAALAGR</sequence>
<dbReference type="PROSITE" id="PS51318">
    <property type="entry name" value="TAT"/>
    <property type="match status" value="1"/>
</dbReference>
<dbReference type="PANTHER" id="PTHR10742">
    <property type="entry name" value="FLAVIN MONOAMINE OXIDASE"/>
    <property type="match status" value="1"/>
</dbReference>
<dbReference type="EMBL" id="FSRJ01000001">
    <property type="protein sequence ID" value="SIN70201.1"/>
    <property type="molecule type" value="Genomic_DNA"/>
</dbReference>
<dbReference type="AlphaFoldDB" id="A0A1N6DHC3"/>
<accession>A0A1N6DHC3</accession>
<dbReference type="OrthoDB" id="337830at2"/>
<evidence type="ECO:0000313" key="2">
    <source>
        <dbReference type="EMBL" id="SIN70201.1"/>
    </source>
</evidence>
<proteinExistence type="predicted"/>
<keyword evidence="3" id="KW-1185">Reference proteome</keyword>
<feature type="domain" description="Amine oxidase" evidence="1">
    <location>
        <begin position="62"/>
        <end position="131"/>
    </location>
</feature>